<dbReference type="AlphaFoldDB" id="A0A6J3ML65"/>
<dbReference type="InterPro" id="IPR001680">
    <property type="entry name" value="WD40_rpt"/>
</dbReference>
<accession>A0A6J3ML65</accession>
<reference evidence="2" key="2">
    <citation type="submission" date="2020-04" db="EMBL/GenBank/DDBJ databases">
        <authorList>
            <consortium name="NCBI Genome Project"/>
        </authorList>
    </citation>
    <scope>NUCLEOTIDE SEQUENCE</scope>
    <source>
        <strain evidence="2">CBS 342.82</strain>
    </source>
</reference>
<dbReference type="Gene3D" id="2.130.10.10">
    <property type="entry name" value="YVTN repeat-like/Quinoprotein amine dehydrogenase"/>
    <property type="match status" value="2"/>
</dbReference>
<dbReference type="SUPFAM" id="SSF50978">
    <property type="entry name" value="WD40 repeat-like"/>
    <property type="match status" value="1"/>
</dbReference>
<evidence type="ECO:0000313" key="1">
    <source>
        <dbReference type="Proteomes" id="UP000504637"/>
    </source>
</evidence>
<reference evidence="2" key="3">
    <citation type="submission" date="2025-08" db="UniProtKB">
        <authorList>
            <consortium name="RefSeq"/>
        </authorList>
    </citation>
    <scope>IDENTIFICATION</scope>
    <source>
        <strain evidence="2">CBS 342.82</strain>
    </source>
</reference>
<evidence type="ECO:0008006" key="3">
    <source>
        <dbReference type="Google" id="ProtNLM"/>
    </source>
</evidence>
<dbReference type="GeneID" id="54361582"/>
<evidence type="ECO:0000313" key="2">
    <source>
        <dbReference type="RefSeq" id="XP_033464773.1"/>
    </source>
</evidence>
<keyword evidence="1" id="KW-1185">Reference proteome</keyword>
<reference evidence="2" key="1">
    <citation type="submission" date="2020-01" db="EMBL/GenBank/DDBJ databases">
        <authorList>
            <consortium name="DOE Joint Genome Institute"/>
            <person name="Haridas S."/>
            <person name="Albert R."/>
            <person name="Binder M."/>
            <person name="Bloem J."/>
            <person name="Labutti K."/>
            <person name="Salamov A."/>
            <person name="Andreopoulos B."/>
            <person name="Baker S.E."/>
            <person name="Barry K."/>
            <person name="Bills G."/>
            <person name="Bluhm B.H."/>
            <person name="Cannon C."/>
            <person name="Castanera R."/>
            <person name="Culley D.E."/>
            <person name="Daum C."/>
            <person name="Ezra D."/>
            <person name="Gonzalez J.B."/>
            <person name="Henrissat B."/>
            <person name="Kuo A."/>
            <person name="Liang C."/>
            <person name="Lipzen A."/>
            <person name="Lutzoni F."/>
            <person name="Magnuson J."/>
            <person name="Mondo S."/>
            <person name="Nolan M."/>
            <person name="Ohm R."/>
            <person name="Pangilinan J."/>
            <person name="Park H.-J."/>
            <person name="Ramirez L."/>
            <person name="Alfaro M."/>
            <person name="Sun H."/>
            <person name="Tritt A."/>
            <person name="Yoshinaga Y."/>
            <person name="Zwiers L.-H."/>
            <person name="Turgeon B.G."/>
            <person name="Goodwin S.B."/>
            <person name="Spatafora J.W."/>
            <person name="Crous P.W."/>
            <person name="Grigoriev I.V."/>
        </authorList>
    </citation>
    <scope>NUCLEOTIDE SEQUENCE</scope>
    <source>
        <strain evidence="2">CBS 342.82</strain>
    </source>
</reference>
<dbReference type="InterPro" id="IPR036322">
    <property type="entry name" value="WD40_repeat_dom_sf"/>
</dbReference>
<dbReference type="OrthoDB" id="1932312at2759"/>
<protein>
    <recommendedName>
        <fullName evidence="3">LisH domain-containing protein</fullName>
    </recommendedName>
</protein>
<sequence length="463" mass="50411">MSQQVSPAAIVARYLKANNYDLTFNAFIEEAGLSPDVGNAEGGDLTLETLLEEKNKFDIALRFEKLGVDDDKRGWTRPAPSTADVVTTLPSTSNILYACATQLADNNGSTHPVLLASTADRNLHVLNLHTRKLEQSTSCSHDSPILSHTEFKGHLLTSSMSGQLHLSKIGDVTSQLDKRRDHNKYIIKTIVYHDDSSDSLVATAGWDGKVVIYKSSPSIPPRLDEPFATISLPTKPESIVFLQHPDNQNPVLLISRTDSTFIHYYSVEAQPRLLGKQNLAPHSNAWIAFTPSSIEPCPTDPTLLAVGTSSLPHMKLMIVRALFPHWNEVQPAEIETQVPLRTSLLDENPAALTQASQARAALAVAEREAAAIQIHCSTLAPQTAYSTPAVAWRPDGSGVWVNGDDGVVRGIETVSGKIVATLQGHEPGSKVRCLWAGSIEDAGHRKEYLVSGGFDQKLIIWTI</sequence>
<dbReference type="SMART" id="SM00320">
    <property type="entry name" value="WD40"/>
    <property type="match status" value="2"/>
</dbReference>
<dbReference type="InterPro" id="IPR015943">
    <property type="entry name" value="WD40/YVTN_repeat-like_dom_sf"/>
</dbReference>
<gene>
    <name evidence="2" type="ORF">K489DRAFT_375873</name>
</gene>
<dbReference type="RefSeq" id="XP_033464773.1">
    <property type="nucleotide sequence ID" value="XM_033603782.1"/>
</dbReference>
<name>A0A6J3ML65_9PEZI</name>
<proteinExistence type="predicted"/>
<dbReference type="InterPro" id="IPR006594">
    <property type="entry name" value="LisH"/>
</dbReference>
<dbReference type="Proteomes" id="UP000504637">
    <property type="component" value="Unplaced"/>
</dbReference>
<organism evidence="2">
    <name type="scientific">Dissoconium aciculare CBS 342.82</name>
    <dbReference type="NCBI Taxonomy" id="1314786"/>
    <lineage>
        <taxon>Eukaryota</taxon>
        <taxon>Fungi</taxon>
        <taxon>Dikarya</taxon>
        <taxon>Ascomycota</taxon>
        <taxon>Pezizomycotina</taxon>
        <taxon>Dothideomycetes</taxon>
        <taxon>Dothideomycetidae</taxon>
        <taxon>Mycosphaerellales</taxon>
        <taxon>Dissoconiaceae</taxon>
        <taxon>Dissoconium</taxon>
    </lineage>
</organism>
<dbReference type="PROSITE" id="PS50896">
    <property type="entry name" value="LISH"/>
    <property type="match status" value="1"/>
</dbReference>